<dbReference type="Gene3D" id="3.30.450.20">
    <property type="entry name" value="PAS domain"/>
    <property type="match status" value="1"/>
</dbReference>
<dbReference type="InterPro" id="IPR013656">
    <property type="entry name" value="PAS_4"/>
</dbReference>
<sequence length="365" mass="40505">MIRGQDWIYYAMIDFQNIEDAQTLAQAIVNTIPEPFIVLDDQFCVLAASRSFYETFKSDPEYTRGRLLYALGDGQWDIPALRVLLETIIPKHVSMDGFEVAHDFPDLGRRIMLLNARQVTYGSRSTILLAFTDVTERRKIEWEREELLKQTEQLLHQKEILLREMQHRVANSLQIIASILLLKARAVTSEEARRDLRDAHQRVMSVAEVQRHLHVSGIDQIEVASYLTKLCGSLASSMIGESQPLAIKVIADEGRMGSDKAVGLGLIVTELVINAIKYAFPVAKPDTVILVTYEIRGPDWQLIVSDNGVGKQADSAVETSGGLGTAIVQALAKQLDARVDVVSNSTGTSVSVTRASFTSLLPRGV</sequence>
<dbReference type="Pfam" id="PF07568">
    <property type="entry name" value="HisKA_2"/>
    <property type="match status" value="1"/>
</dbReference>
<keyword evidence="7" id="KW-0067">ATP-binding</keyword>
<organism evidence="9 10">
    <name type="scientific">Sinorhizobium fredii (strain USDA 257)</name>
    <dbReference type="NCBI Taxonomy" id="1185652"/>
    <lineage>
        <taxon>Bacteria</taxon>
        <taxon>Pseudomonadati</taxon>
        <taxon>Pseudomonadota</taxon>
        <taxon>Alphaproteobacteria</taxon>
        <taxon>Hyphomicrobiales</taxon>
        <taxon>Rhizobiaceae</taxon>
        <taxon>Sinorhizobium/Ensifer group</taxon>
        <taxon>Sinorhizobium</taxon>
    </lineage>
</organism>
<dbReference type="PANTHER" id="PTHR41523:SF8">
    <property type="entry name" value="ETHYLENE RESPONSE SENSOR PROTEIN"/>
    <property type="match status" value="1"/>
</dbReference>
<evidence type="ECO:0000256" key="4">
    <source>
        <dbReference type="ARBA" id="ARBA00022679"/>
    </source>
</evidence>
<evidence type="ECO:0000256" key="7">
    <source>
        <dbReference type="ARBA" id="ARBA00022840"/>
    </source>
</evidence>
<accession>I3X7B8</accession>
<dbReference type="STRING" id="1185652.USDA257_c32060"/>
<dbReference type="GO" id="GO:0004673">
    <property type="term" value="F:protein histidine kinase activity"/>
    <property type="evidence" value="ECO:0007669"/>
    <property type="project" value="UniProtKB-EC"/>
</dbReference>
<dbReference type="HOGENOM" id="CLU_000445_114_57_5"/>
<dbReference type="eggNOG" id="COG3920">
    <property type="taxonomic scope" value="Bacteria"/>
</dbReference>
<dbReference type="InterPro" id="IPR036890">
    <property type="entry name" value="HATPase_C_sf"/>
</dbReference>
<dbReference type="InterPro" id="IPR003594">
    <property type="entry name" value="HATPase_dom"/>
</dbReference>
<dbReference type="Proteomes" id="UP000006180">
    <property type="component" value="Chromosome"/>
</dbReference>
<evidence type="ECO:0000256" key="1">
    <source>
        <dbReference type="ARBA" id="ARBA00000085"/>
    </source>
</evidence>
<gene>
    <name evidence="9" type="ORF">USDA257_c32060</name>
</gene>
<dbReference type="EC" id="2.7.13.3" evidence="2"/>
<evidence type="ECO:0000256" key="5">
    <source>
        <dbReference type="ARBA" id="ARBA00022741"/>
    </source>
</evidence>
<evidence type="ECO:0000256" key="3">
    <source>
        <dbReference type="ARBA" id="ARBA00022553"/>
    </source>
</evidence>
<feature type="domain" description="Histidine kinase/HSP90-like ATPase" evidence="8">
    <location>
        <begin position="259"/>
        <end position="365"/>
    </location>
</feature>
<dbReference type="Pfam" id="PF08448">
    <property type="entry name" value="PAS_4"/>
    <property type="match status" value="1"/>
</dbReference>
<proteinExistence type="predicted"/>
<keyword evidence="6" id="KW-0418">Kinase</keyword>
<evidence type="ECO:0000313" key="9">
    <source>
        <dbReference type="EMBL" id="AFL51774.1"/>
    </source>
</evidence>
<dbReference type="AlphaFoldDB" id="I3X7B8"/>
<name>I3X7B8_SINF2</name>
<evidence type="ECO:0000313" key="10">
    <source>
        <dbReference type="Proteomes" id="UP000006180"/>
    </source>
</evidence>
<dbReference type="SMART" id="SM00387">
    <property type="entry name" value="HATPase_c"/>
    <property type="match status" value="1"/>
</dbReference>
<dbReference type="SUPFAM" id="SSF55874">
    <property type="entry name" value="ATPase domain of HSP90 chaperone/DNA topoisomerase II/histidine kinase"/>
    <property type="match status" value="1"/>
</dbReference>
<evidence type="ECO:0000259" key="8">
    <source>
        <dbReference type="SMART" id="SM00387"/>
    </source>
</evidence>
<dbReference type="SUPFAM" id="SSF55785">
    <property type="entry name" value="PYP-like sensor domain (PAS domain)"/>
    <property type="match status" value="1"/>
</dbReference>
<dbReference type="PANTHER" id="PTHR41523">
    <property type="entry name" value="TWO-COMPONENT SYSTEM SENSOR PROTEIN"/>
    <property type="match status" value="1"/>
</dbReference>
<evidence type="ECO:0000256" key="2">
    <source>
        <dbReference type="ARBA" id="ARBA00012438"/>
    </source>
</evidence>
<protein>
    <recommendedName>
        <fullName evidence="2">histidine kinase</fullName>
        <ecNumber evidence="2">2.7.13.3</ecNumber>
    </recommendedName>
</protein>
<dbReference type="EMBL" id="CP003563">
    <property type="protein sequence ID" value="AFL51774.1"/>
    <property type="molecule type" value="Genomic_DNA"/>
</dbReference>
<keyword evidence="4" id="KW-0808">Transferase</keyword>
<keyword evidence="3" id="KW-0597">Phosphoprotein</keyword>
<dbReference type="Pfam" id="PF02518">
    <property type="entry name" value="HATPase_c"/>
    <property type="match status" value="1"/>
</dbReference>
<reference evidence="9 10" key="1">
    <citation type="journal article" date="2012" name="J. Bacteriol.">
        <title>Complete genome sequence of the broad-host-range strain Sinorhizobium fredii USDA257.</title>
        <authorList>
            <person name="Schuldes J."/>
            <person name="Rodriguez Orbegoso M."/>
            <person name="Schmeisser C."/>
            <person name="Krishnan H.B."/>
            <person name="Daniel R."/>
            <person name="Streit W.R."/>
        </authorList>
    </citation>
    <scope>NUCLEOTIDE SEQUENCE [LARGE SCALE GENOMIC DNA]</scope>
    <source>
        <strain evidence="9 10">USDA 257</strain>
    </source>
</reference>
<dbReference type="PATRIC" id="fig|1185652.3.peg.3332"/>
<dbReference type="InterPro" id="IPR035965">
    <property type="entry name" value="PAS-like_dom_sf"/>
</dbReference>
<dbReference type="KEGG" id="sfd:USDA257_c32060"/>
<keyword evidence="5" id="KW-0547">Nucleotide-binding</keyword>
<dbReference type="InterPro" id="IPR011495">
    <property type="entry name" value="Sig_transdc_His_kin_sub2_dim/P"/>
</dbReference>
<dbReference type="Gene3D" id="3.30.565.10">
    <property type="entry name" value="Histidine kinase-like ATPase, C-terminal domain"/>
    <property type="match status" value="1"/>
</dbReference>
<dbReference type="GO" id="GO:0005524">
    <property type="term" value="F:ATP binding"/>
    <property type="evidence" value="ECO:0007669"/>
    <property type="project" value="UniProtKB-KW"/>
</dbReference>
<evidence type="ECO:0000256" key="6">
    <source>
        <dbReference type="ARBA" id="ARBA00022777"/>
    </source>
</evidence>
<comment type="catalytic activity">
    <reaction evidence="1">
        <text>ATP + protein L-histidine = ADP + protein N-phospho-L-histidine.</text>
        <dbReference type="EC" id="2.7.13.3"/>
    </reaction>
</comment>